<reference evidence="1 2" key="1">
    <citation type="journal article" date="2016" name="Genom Data">
        <title>Complete genome sequence of a giant Vibrio phage ValKK3 infecting Vibrio alginolyticus.</title>
        <authorList>
            <person name="Lal T.M."/>
            <person name="Sano M."/>
            <person name="Hatai K."/>
            <person name="Ransangan J."/>
        </authorList>
    </citation>
    <scope>NUCLEOTIDE SEQUENCE [LARGE SCALE GENOMIC DNA]</scope>
</reference>
<proteinExistence type="predicted"/>
<accession>A0A0D4DAU8</accession>
<evidence type="ECO:0000313" key="1">
    <source>
        <dbReference type="EMBL" id="AJT60976.1"/>
    </source>
</evidence>
<dbReference type="Proteomes" id="UP000202888">
    <property type="component" value="Segment"/>
</dbReference>
<organism evidence="1 2">
    <name type="scientific">Vibrio phage ValKK3</name>
    <dbReference type="NCBI Taxonomy" id="1610855"/>
    <lineage>
        <taxon>Viruses</taxon>
        <taxon>Duplodnaviria</taxon>
        <taxon>Heunggongvirae</taxon>
        <taxon>Uroviricota</taxon>
        <taxon>Caudoviricetes</taxon>
        <taxon>Pantevenvirales</taxon>
        <taxon>Straboviridae</taxon>
        <taxon>Schizotequatrovirus</taxon>
        <taxon>Schizotequatrovirus valkk3</taxon>
    </lineage>
</organism>
<name>A0A0D4DAU8_9CAUD</name>
<dbReference type="OrthoDB" id="8467at10239"/>
<sequence>MCGLFAARSKQELIELSKSNIHRGSRTHSVSTFKNGHVTVHKFTGAFNTTNVPDSADFYICHVQAPTGTSAQAHPAIVTIEENGQLHDSHVWHNGILKDHYMKKQTQEWDTAHIAEAICYGKLNELDGTFACFHFINGNLRVFRNEISPLFMSEDGTSFSSTRTILTPEHIEPNKVFNIDLKTFKMTVVNEFKTLENPYFFM</sequence>
<evidence type="ECO:0000313" key="2">
    <source>
        <dbReference type="Proteomes" id="UP000202888"/>
    </source>
</evidence>
<protein>
    <submittedName>
        <fullName evidence="1">Uncharacterized protein</fullName>
    </submittedName>
</protein>
<dbReference type="EMBL" id="KP671755">
    <property type="protein sequence ID" value="AJT60976.1"/>
    <property type="molecule type" value="Genomic_DNA"/>
</dbReference>
<dbReference type="Gene3D" id="3.60.20.10">
    <property type="entry name" value="Glutamine Phosphoribosylpyrophosphate, subunit 1, domain 1"/>
    <property type="match status" value="1"/>
</dbReference>
<dbReference type="RefSeq" id="YP_009201238.1">
    <property type="nucleotide sequence ID" value="NC_028829.1"/>
</dbReference>
<dbReference type="GeneID" id="26628461"/>
<dbReference type="KEGG" id="vg:26628461"/>
<dbReference type="InterPro" id="IPR029055">
    <property type="entry name" value="Ntn_hydrolases_N"/>
</dbReference>
<dbReference type="SUPFAM" id="SSF56235">
    <property type="entry name" value="N-terminal nucleophile aminohydrolases (Ntn hydrolases)"/>
    <property type="match status" value="1"/>
</dbReference>
<keyword evidence="2" id="KW-1185">Reference proteome</keyword>